<evidence type="ECO:0000313" key="1">
    <source>
        <dbReference type="EMBL" id="VFJ60128.1"/>
    </source>
</evidence>
<name>A0A450T0V7_9GAMM</name>
<gene>
    <name evidence="1" type="ORF">BECKDK2373B_GA0170837_10903</name>
</gene>
<organism evidence="1">
    <name type="scientific">Candidatus Kentrum sp. DK</name>
    <dbReference type="NCBI Taxonomy" id="2126562"/>
    <lineage>
        <taxon>Bacteria</taxon>
        <taxon>Pseudomonadati</taxon>
        <taxon>Pseudomonadota</taxon>
        <taxon>Gammaproteobacteria</taxon>
        <taxon>Candidatus Kentrum</taxon>
    </lineage>
</organism>
<accession>A0A450T0V7</accession>
<sequence length="207" mass="24340">MKPFSQWTIEEVEEEFRIVSCRRSELLDRWTTIHSAPSGQERRKLAELQDKLQEHVWDWNEEELKVYFIVPLLNVVDFEQGRYKPFLSRELSLVYGEEKVSGYVDFMVAAGGRSPKKPYFFIHEYKKEYDSSNDPLGQLMIAMVVAYKCNDDGHPVHGAYVMGRYWHFTVLEGNTYSVHTGFNAADREIDDIFGTLKNTKNIIEQWR</sequence>
<proteinExistence type="predicted"/>
<protein>
    <submittedName>
        <fullName evidence="1">Uncharacterized protein</fullName>
    </submittedName>
</protein>
<reference evidence="1" key="1">
    <citation type="submission" date="2019-02" db="EMBL/GenBank/DDBJ databases">
        <authorList>
            <person name="Gruber-Vodicka R. H."/>
            <person name="Seah K. B. B."/>
        </authorList>
    </citation>
    <scope>NUCLEOTIDE SEQUENCE</scope>
    <source>
        <strain evidence="1">BECK_DK47</strain>
    </source>
</reference>
<dbReference type="EMBL" id="CAADEX010000090">
    <property type="protein sequence ID" value="VFJ60128.1"/>
    <property type="molecule type" value="Genomic_DNA"/>
</dbReference>
<dbReference type="AlphaFoldDB" id="A0A450T0V7"/>